<dbReference type="InterPro" id="IPR017441">
    <property type="entry name" value="Protein_kinase_ATP_BS"/>
</dbReference>
<dbReference type="InterPro" id="IPR008271">
    <property type="entry name" value="Ser/Thr_kinase_AS"/>
</dbReference>
<evidence type="ECO:0000313" key="10">
    <source>
        <dbReference type="Proteomes" id="UP000034883"/>
    </source>
</evidence>
<feature type="transmembrane region" description="Helical" evidence="7">
    <location>
        <begin position="535"/>
        <end position="558"/>
    </location>
</feature>
<dbReference type="EMBL" id="CP011125">
    <property type="protein sequence ID" value="AKF08076.1"/>
    <property type="molecule type" value="Genomic_DNA"/>
</dbReference>
<dbReference type="GO" id="GO:0004674">
    <property type="term" value="F:protein serine/threonine kinase activity"/>
    <property type="evidence" value="ECO:0007669"/>
    <property type="project" value="UniProtKB-KW"/>
</dbReference>
<reference evidence="9 10" key="1">
    <citation type="submission" date="2015-03" db="EMBL/GenBank/DDBJ databases">
        <title>Genome assembly of Sandaracinus amylolyticus DSM 53668.</title>
        <authorList>
            <person name="Sharma G."/>
            <person name="Subramanian S."/>
        </authorList>
    </citation>
    <scope>NUCLEOTIDE SEQUENCE [LARGE SCALE GENOMIC DNA]</scope>
    <source>
        <strain evidence="9 10">DSM 53668</strain>
    </source>
</reference>
<dbReference type="AlphaFoldDB" id="A0A0F6YK91"/>
<dbReference type="GO" id="GO:0005524">
    <property type="term" value="F:ATP binding"/>
    <property type="evidence" value="ECO:0007669"/>
    <property type="project" value="UniProtKB-UniRule"/>
</dbReference>
<evidence type="ECO:0000313" key="9">
    <source>
        <dbReference type="EMBL" id="AKF08076.1"/>
    </source>
</evidence>
<feature type="transmembrane region" description="Helical" evidence="7">
    <location>
        <begin position="586"/>
        <end position="604"/>
    </location>
</feature>
<keyword evidence="4 5" id="KW-0067">ATP-binding</keyword>
<dbReference type="PANTHER" id="PTHR43289:SF6">
    <property type="entry name" value="SERINE_THREONINE-PROTEIN KINASE NEKL-3"/>
    <property type="match status" value="1"/>
</dbReference>
<gene>
    <name evidence="9" type="ORF">DB32_005225</name>
</gene>
<keyword evidence="7" id="KW-0472">Membrane</keyword>
<keyword evidence="9" id="KW-0723">Serine/threonine-protein kinase</keyword>
<dbReference type="CDD" id="cd14014">
    <property type="entry name" value="STKc_PknB_like"/>
    <property type="match status" value="1"/>
</dbReference>
<dbReference type="Gene3D" id="1.10.510.10">
    <property type="entry name" value="Transferase(Phosphotransferase) domain 1"/>
    <property type="match status" value="1"/>
</dbReference>
<sequence length="613" mass="66097">MSDDERTRAAKRAPEETIAARPRARAPEHAPSPRAELPIVSLHGPATLGAFGSDEAGAELAVTSVLGVGGMGRVLLGRQRSLKRDVAIKMVHDPSAMQDDLVREARIIGMLEHPNVVPVHLLARSEREGAPFLVMKRIEGVRWLDLIRASDHPHWARVPGSEDRLAAHLEIFGAVCNAVAVAHERGIVHRDIKPANVMVGRLGEVYLTDWGVALDRHGPLRDDAPFAGTPTYAAPEMVRGDEREIDERTDVFLLGATLHHALVGSPRHSTVSVEAALGGAAMVEPFAYGPDVPGELASLCNRATSARPEERPASALEMRDAVREWLRHRDSYALLARARAHVAAIEDAGDGVDRAMLEARIALDEAERLWARNPDVAALRVRALRAIVRVEVTREQPATARVALQELRELGATTSDEDALVRALEAKLAERRAIEHELDLDADAIARSRLLLAVGVLGAITATTAIVMRLSLDSASARWQVLVTPGVLAVGYAAIVAYFRRALLTNTANTRAVATLGGIFASSLFVRALGLAQDVALPAIFVFDLAALAILMASATLLAFRRLALFAGFAACAAIVGAIWPERAQHAYVATVLAALVHAYREWVRARRVTGAR</sequence>
<keyword evidence="3 9" id="KW-0418">Kinase</keyword>
<evidence type="ECO:0000256" key="3">
    <source>
        <dbReference type="ARBA" id="ARBA00022777"/>
    </source>
</evidence>
<keyword evidence="10" id="KW-1185">Reference proteome</keyword>
<dbReference type="PROSITE" id="PS50011">
    <property type="entry name" value="PROTEIN_KINASE_DOM"/>
    <property type="match status" value="1"/>
</dbReference>
<name>A0A0F6YK91_9BACT</name>
<keyword evidence="1" id="KW-0808">Transferase</keyword>
<dbReference type="InterPro" id="IPR011009">
    <property type="entry name" value="Kinase-like_dom_sf"/>
</dbReference>
<feature type="transmembrane region" description="Helical" evidence="7">
    <location>
        <begin position="477"/>
        <end position="499"/>
    </location>
</feature>
<feature type="compositionally biased region" description="Basic and acidic residues" evidence="6">
    <location>
        <begin position="1"/>
        <end position="15"/>
    </location>
</feature>
<dbReference type="Gene3D" id="3.30.200.20">
    <property type="entry name" value="Phosphorylase Kinase, domain 1"/>
    <property type="match status" value="1"/>
</dbReference>
<evidence type="ECO:0000256" key="5">
    <source>
        <dbReference type="PROSITE-ProRule" id="PRU10141"/>
    </source>
</evidence>
<evidence type="ECO:0000259" key="8">
    <source>
        <dbReference type="PROSITE" id="PS50011"/>
    </source>
</evidence>
<evidence type="ECO:0000256" key="6">
    <source>
        <dbReference type="SAM" id="MobiDB-lite"/>
    </source>
</evidence>
<protein>
    <submittedName>
        <fullName evidence="9">Serine/threonine protein kinase</fullName>
    </submittedName>
</protein>
<proteinExistence type="predicted"/>
<keyword evidence="2 5" id="KW-0547">Nucleotide-binding</keyword>
<organism evidence="9 10">
    <name type="scientific">Sandaracinus amylolyticus</name>
    <dbReference type="NCBI Taxonomy" id="927083"/>
    <lineage>
        <taxon>Bacteria</taxon>
        <taxon>Pseudomonadati</taxon>
        <taxon>Myxococcota</taxon>
        <taxon>Polyangia</taxon>
        <taxon>Polyangiales</taxon>
        <taxon>Sandaracinaceae</taxon>
        <taxon>Sandaracinus</taxon>
    </lineage>
</organism>
<dbReference type="PANTHER" id="PTHR43289">
    <property type="entry name" value="MITOGEN-ACTIVATED PROTEIN KINASE KINASE KINASE 20-RELATED"/>
    <property type="match status" value="1"/>
</dbReference>
<dbReference type="RefSeq" id="WP_053235263.1">
    <property type="nucleotide sequence ID" value="NZ_CP011125.1"/>
</dbReference>
<dbReference type="PROSITE" id="PS00107">
    <property type="entry name" value="PROTEIN_KINASE_ATP"/>
    <property type="match status" value="1"/>
</dbReference>
<evidence type="ECO:0000256" key="4">
    <source>
        <dbReference type="ARBA" id="ARBA00022840"/>
    </source>
</evidence>
<keyword evidence="7" id="KW-0812">Transmembrane</keyword>
<dbReference type="KEGG" id="samy:DB32_005225"/>
<dbReference type="InterPro" id="IPR000719">
    <property type="entry name" value="Prot_kinase_dom"/>
</dbReference>
<accession>A0A0F6YK91</accession>
<feature type="region of interest" description="Disordered" evidence="6">
    <location>
        <begin position="1"/>
        <end position="34"/>
    </location>
</feature>
<feature type="binding site" evidence="5">
    <location>
        <position position="89"/>
    </location>
    <ligand>
        <name>ATP</name>
        <dbReference type="ChEBI" id="CHEBI:30616"/>
    </ligand>
</feature>
<evidence type="ECO:0000256" key="2">
    <source>
        <dbReference type="ARBA" id="ARBA00022741"/>
    </source>
</evidence>
<dbReference type="Proteomes" id="UP000034883">
    <property type="component" value="Chromosome"/>
</dbReference>
<dbReference type="SMART" id="SM00220">
    <property type="entry name" value="S_TKc"/>
    <property type="match status" value="1"/>
</dbReference>
<feature type="transmembrane region" description="Helical" evidence="7">
    <location>
        <begin position="563"/>
        <end position="580"/>
    </location>
</feature>
<dbReference type="OrthoDB" id="279610at2"/>
<dbReference type="SUPFAM" id="SSF56112">
    <property type="entry name" value="Protein kinase-like (PK-like)"/>
    <property type="match status" value="1"/>
</dbReference>
<feature type="transmembrane region" description="Helical" evidence="7">
    <location>
        <begin position="511"/>
        <end position="529"/>
    </location>
</feature>
<dbReference type="PROSITE" id="PS00108">
    <property type="entry name" value="PROTEIN_KINASE_ST"/>
    <property type="match status" value="1"/>
</dbReference>
<dbReference type="STRING" id="927083.DB32_005225"/>
<evidence type="ECO:0000256" key="1">
    <source>
        <dbReference type="ARBA" id="ARBA00022679"/>
    </source>
</evidence>
<feature type="transmembrane region" description="Helical" evidence="7">
    <location>
        <begin position="450"/>
        <end position="471"/>
    </location>
</feature>
<feature type="domain" description="Protein kinase" evidence="8">
    <location>
        <begin position="60"/>
        <end position="326"/>
    </location>
</feature>
<keyword evidence="7" id="KW-1133">Transmembrane helix</keyword>
<evidence type="ECO:0000256" key="7">
    <source>
        <dbReference type="SAM" id="Phobius"/>
    </source>
</evidence>
<dbReference type="Pfam" id="PF00069">
    <property type="entry name" value="Pkinase"/>
    <property type="match status" value="1"/>
</dbReference>